<protein>
    <submittedName>
        <fullName evidence="2">Uncharacterized protein</fullName>
    </submittedName>
</protein>
<evidence type="ECO:0000313" key="3">
    <source>
        <dbReference type="Proteomes" id="UP000076761"/>
    </source>
</evidence>
<feature type="compositionally biased region" description="Low complexity" evidence="1">
    <location>
        <begin position="45"/>
        <end position="59"/>
    </location>
</feature>
<sequence>MPPPGYQFEFIASSAPSSPFGHPGMYMMGYAPPEHEPPPPPPPQSNRSSSASTTTPASPMKTHHPGPIALPPPLPLPVHPQHMSPLAHPMSPHVTMGPGGMGGMVAMTPAGLPPITPSMPSFNFAYAQQQHTPGPPPLPQAYVVSSMLSPPMFSPGLTMSPGTPVFWAQGRAGNAAVGAPVHNEGAGAGGEASYFPPVSGQVDYFWGAGVGSGLRNEVGADSSPEEERGRDVGRAETHRSGSGESGVTEGFESSSAATSWEEEVAAVGEGLGAMGVEANGVKQRTTSMNEEHPRRPAPGPIQGHGQGRAGSDPVLQTAQASGVEERKGRSEDELRRHGLGLGVTVS</sequence>
<evidence type="ECO:0000256" key="1">
    <source>
        <dbReference type="SAM" id="MobiDB-lite"/>
    </source>
</evidence>
<feature type="region of interest" description="Disordered" evidence="1">
    <location>
        <begin position="12"/>
        <end position="95"/>
    </location>
</feature>
<accession>A0A165ST54</accession>
<feature type="region of interest" description="Disordered" evidence="1">
    <location>
        <begin position="215"/>
        <end position="260"/>
    </location>
</feature>
<feature type="compositionally biased region" description="Basic and acidic residues" evidence="1">
    <location>
        <begin position="225"/>
        <end position="241"/>
    </location>
</feature>
<gene>
    <name evidence="2" type="ORF">NEOLEDRAFT_327269</name>
</gene>
<proteinExistence type="predicted"/>
<dbReference type="OrthoDB" id="1049195at2759"/>
<dbReference type="Proteomes" id="UP000076761">
    <property type="component" value="Unassembled WGS sequence"/>
</dbReference>
<feature type="compositionally biased region" description="Pro residues" evidence="1">
    <location>
        <begin position="68"/>
        <end position="78"/>
    </location>
</feature>
<feature type="compositionally biased region" description="Basic and acidic residues" evidence="1">
    <location>
        <begin position="323"/>
        <end position="336"/>
    </location>
</feature>
<evidence type="ECO:0000313" key="2">
    <source>
        <dbReference type="EMBL" id="KZT25636.1"/>
    </source>
</evidence>
<reference evidence="2 3" key="1">
    <citation type="journal article" date="2016" name="Mol. Biol. Evol.">
        <title>Comparative Genomics of Early-Diverging Mushroom-Forming Fungi Provides Insights into the Origins of Lignocellulose Decay Capabilities.</title>
        <authorList>
            <person name="Nagy L.G."/>
            <person name="Riley R."/>
            <person name="Tritt A."/>
            <person name="Adam C."/>
            <person name="Daum C."/>
            <person name="Floudas D."/>
            <person name="Sun H."/>
            <person name="Yadav J.S."/>
            <person name="Pangilinan J."/>
            <person name="Larsson K.H."/>
            <person name="Matsuura K."/>
            <person name="Barry K."/>
            <person name="Labutti K."/>
            <person name="Kuo R."/>
            <person name="Ohm R.A."/>
            <person name="Bhattacharya S.S."/>
            <person name="Shirouzu T."/>
            <person name="Yoshinaga Y."/>
            <person name="Martin F.M."/>
            <person name="Grigoriev I.V."/>
            <person name="Hibbett D.S."/>
        </authorList>
    </citation>
    <scope>NUCLEOTIDE SEQUENCE [LARGE SCALE GENOMIC DNA]</scope>
    <source>
        <strain evidence="2 3">HHB14362 ss-1</strain>
    </source>
</reference>
<feature type="region of interest" description="Disordered" evidence="1">
    <location>
        <begin position="284"/>
        <end position="346"/>
    </location>
</feature>
<organism evidence="2 3">
    <name type="scientific">Neolentinus lepideus HHB14362 ss-1</name>
    <dbReference type="NCBI Taxonomy" id="1314782"/>
    <lineage>
        <taxon>Eukaryota</taxon>
        <taxon>Fungi</taxon>
        <taxon>Dikarya</taxon>
        <taxon>Basidiomycota</taxon>
        <taxon>Agaricomycotina</taxon>
        <taxon>Agaricomycetes</taxon>
        <taxon>Gloeophyllales</taxon>
        <taxon>Gloeophyllaceae</taxon>
        <taxon>Neolentinus</taxon>
    </lineage>
</organism>
<dbReference type="InParanoid" id="A0A165ST54"/>
<keyword evidence="3" id="KW-1185">Reference proteome</keyword>
<dbReference type="STRING" id="1314782.A0A165ST54"/>
<name>A0A165ST54_9AGAM</name>
<dbReference type="AlphaFoldDB" id="A0A165ST54"/>
<dbReference type="EMBL" id="KV425570">
    <property type="protein sequence ID" value="KZT25636.1"/>
    <property type="molecule type" value="Genomic_DNA"/>
</dbReference>